<dbReference type="PANTHER" id="PTHR19375">
    <property type="entry name" value="HEAT SHOCK PROTEIN 70KDA"/>
    <property type="match status" value="1"/>
</dbReference>
<dbReference type="SUPFAM" id="SSF100920">
    <property type="entry name" value="Heat shock protein 70kD (HSP70), peptide-binding domain"/>
    <property type="match status" value="1"/>
</dbReference>
<dbReference type="InterPro" id="IPR043129">
    <property type="entry name" value="ATPase_NBD"/>
</dbReference>
<gene>
    <name evidence="4" type="ORF">RHGRI_018622</name>
</gene>
<comment type="caution">
    <text evidence="4">The sequence shown here is derived from an EMBL/GenBank/DDBJ whole genome shotgun (WGS) entry which is preliminary data.</text>
</comment>
<evidence type="ECO:0000256" key="3">
    <source>
        <dbReference type="RuleBase" id="RU003322"/>
    </source>
</evidence>
<keyword evidence="5" id="KW-1185">Reference proteome</keyword>
<dbReference type="SUPFAM" id="SSF53067">
    <property type="entry name" value="Actin-like ATPase domain"/>
    <property type="match status" value="2"/>
</dbReference>
<sequence>MPASFYTRTLTRGNFPMLRDAHLQFEPSDDIVGIDLGFTNSRLAIMEAKVPTLLETESGQAIPSFVAIDDEKSILVGEAAKDHALAYPANGLFAIKTLLGRRFDDPQIQELKTKVPYKIIEGSQGEAWVEACSKKYSPTRILAYILEKLKELAESYCMRSISKAVIAVPVYFSIDQKKQIKRAGEIAGLNVLEIIDEPSAATLSCKNKDTGTFAVFSLGGGTFNITIVEISNGVLEVKAMEYDTSLGGDDFDLVLVKYLVEGIKITHSVDISGNRMAMWRLKDAAEKAKLELSSSDQTSIDVPYLSMEGDTVPIHAKSEFSRSEFEELARPLFWKIRELCLKCLDAADVSVDEVIMVGGMTKVPRIQKIVEEIFKKSPCMMQQPEAAVAIGALLQGFVVEDQWKWKKSDKFVPLSLGIESLGGVFTKVVDRGSEIPAMASRNVATSCDYYDGVCIRIFQGEHIKASMNRHLGDLKLTGLPYAPAGAIYIKLVFHVPSNGVLTVLAKTKDKALEWSTELKDIDEIGEDGVKMMANAAILQRRNVEESLIMHIRSRVEFSIEGIDKLLYTRRKEIPPGPLADYEGKLAELKKKMHIGNLLSLKSLLAEAAWLEEDLIRYRPRQLECMDSDDELYVD</sequence>
<dbReference type="GO" id="GO:0005524">
    <property type="term" value="F:ATP binding"/>
    <property type="evidence" value="ECO:0007669"/>
    <property type="project" value="UniProtKB-KW"/>
</dbReference>
<comment type="similarity">
    <text evidence="3">Belongs to the heat shock protein 70 family.</text>
</comment>
<dbReference type="Gene3D" id="3.30.420.40">
    <property type="match status" value="2"/>
</dbReference>
<dbReference type="Gene3D" id="3.90.640.10">
    <property type="entry name" value="Actin, Chain A, domain 4"/>
    <property type="match status" value="1"/>
</dbReference>
<dbReference type="InterPro" id="IPR029047">
    <property type="entry name" value="HSP70_peptide-bd_sf"/>
</dbReference>
<dbReference type="PRINTS" id="PR00301">
    <property type="entry name" value="HEATSHOCK70"/>
</dbReference>
<dbReference type="GO" id="GO:0140662">
    <property type="term" value="F:ATP-dependent protein folding chaperone"/>
    <property type="evidence" value="ECO:0007669"/>
    <property type="project" value="InterPro"/>
</dbReference>
<evidence type="ECO:0000256" key="1">
    <source>
        <dbReference type="ARBA" id="ARBA00022741"/>
    </source>
</evidence>
<dbReference type="PROSITE" id="PS01036">
    <property type="entry name" value="HSP70_3"/>
    <property type="match status" value="1"/>
</dbReference>
<dbReference type="InterPro" id="IPR013126">
    <property type="entry name" value="Hsp_70_fam"/>
</dbReference>
<name>A0AAV6K231_9ERIC</name>
<keyword evidence="2 3" id="KW-0067">ATP-binding</keyword>
<evidence type="ECO:0000313" key="5">
    <source>
        <dbReference type="Proteomes" id="UP000823749"/>
    </source>
</evidence>
<accession>A0AAV6K231</accession>
<organism evidence="4 5">
    <name type="scientific">Rhododendron griersonianum</name>
    <dbReference type="NCBI Taxonomy" id="479676"/>
    <lineage>
        <taxon>Eukaryota</taxon>
        <taxon>Viridiplantae</taxon>
        <taxon>Streptophyta</taxon>
        <taxon>Embryophyta</taxon>
        <taxon>Tracheophyta</taxon>
        <taxon>Spermatophyta</taxon>
        <taxon>Magnoliopsida</taxon>
        <taxon>eudicotyledons</taxon>
        <taxon>Gunneridae</taxon>
        <taxon>Pentapetalae</taxon>
        <taxon>asterids</taxon>
        <taxon>Ericales</taxon>
        <taxon>Ericaceae</taxon>
        <taxon>Ericoideae</taxon>
        <taxon>Rhodoreae</taxon>
        <taxon>Rhododendron</taxon>
    </lineage>
</organism>
<protein>
    <submittedName>
        <fullName evidence="4">Uncharacterized protein</fullName>
    </submittedName>
</protein>
<dbReference type="Gene3D" id="2.60.34.10">
    <property type="entry name" value="Substrate Binding Domain Of DNAk, Chain A, domain 1"/>
    <property type="match status" value="1"/>
</dbReference>
<dbReference type="Pfam" id="PF00012">
    <property type="entry name" value="HSP70"/>
    <property type="match status" value="1"/>
</dbReference>
<dbReference type="FunFam" id="3.30.30.30:FF:000003">
    <property type="entry name" value="Heat shock protein 9"/>
    <property type="match status" value="1"/>
</dbReference>
<dbReference type="FunFam" id="3.90.640.10:FF:000003">
    <property type="entry name" value="Molecular chaperone DnaK"/>
    <property type="match status" value="1"/>
</dbReference>
<dbReference type="InterPro" id="IPR018181">
    <property type="entry name" value="Heat_shock_70_CS"/>
</dbReference>
<proteinExistence type="inferred from homology"/>
<dbReference type="Proteomes" id="UP000823749">
    <property type="component" value="Chromosome 6"/>
</dbReference>
<dbReference type="EMBL" id="JACTNZ010000006">
    <property type="protein sequence ID" value="KAG5546496.1"/>
    <property type="molecule type" value="Genomic_DNA"/>
</dbReference>
<reference evidence="4 5" key="1">
    <citation type="submission" date="2020-08" db="EMBL/GenBank/DDBJ databases">
        <title>Plant Genome Project.</title>
        <authorList>
            <person name="Zhang R.-G."/>
        </authorList>
    </citation>
    <scope>NUCLEOTIDE SEQUENCE [LARGE SCALE GENOMIC DNA]</scope>
    <source>
        <strain evidence="4">WSP0</strain>
        <tissue evidence="4">Leaf</tissue>
    </source>
</reference>
<keyword evidence="1 3" id="KW-0547">Nucleotide-binding</keyword>
<dbReference type="Gene3D" id="3.30.30.30">
    <property type="match status" value="1"/>
</dbReference>
<dbReference type="AlphaFoldDB" id="A0AAV6K231"/>
<evidence type="ECO:0000313" key="4">
    <source>
        <dbReference type="EMBL" id="KAG5546496.1"/>
    </source>
</evidence>
<evidence type="ECO:0000256" key="2">
    <source>
        <dbReference type="ARBA" id="ARBA00022840"/>
    </source>
</evidence>